<dbReference type="InterPro" id="IPR053842">
    <property type="entry name" value="NikA-like"/>
</dbReference>
<dbReference type="EMBL" id="JALIRP010000001">
    <property type="protein sequence ID" value="MCJ8010140.1"/>
    <property type="molecule type" value="Genomic_DNA"/>
</dbReference>
<sequence>MSKKRYRNKEIKFFVTEEELEFIDNKAKAAELNRSLYIRKMAIEGYIIKQDFTYVEELVYEVNKIGNNINQIAFRANSMDYLSVEDLIYLRKKLDEIYSRIEQFYGSG</sequence>
<dbReference type="RefSeq" id="WP_244717295.1">
    <property type="nucleotide sequence ID" value="NZ_JALIRP010000001.1"/>
</dbReference>
<evidence type="ECO:0000313" key="2">
    <source>
        <dbReference type="Proteomes" id="UP001139347"/>
    </source>
</evidence>
<reference evidence="1" key="1">
    <citation type="submission" date="2022-04" db="EMBL/GenBank/DDBJ databases">
        <title>Paenibacillus mangrovi sp. nov., a novel endophytic bacterium isolated from bark of Kandelia candel.</title>
        <authorList>
            <person name="Tuo L."/>
        </authorList>
    </citation>
    <scope>NUCLEOTIDE SEQUENCE</scope>
    <source>
        <strain evidence="1">KQZ6P-2</strain>
    </source>
</reference>
<accession>A0A9X2B0R0</accession>
<dbReference type="Pfam" id="PF21983">
    <property type="entry name" value="NikA-like"/>
    <property type="match status" value="1"/>
</dbReference>
<comment type="caution">
    <text evidence="1">The sequence shown here is derived from an EMBL/GenBank/DDBJ whole genome shotgun (WGS) entry which is preliminary data.</text>
</comment>
<keyword evidence="2" id="KW-1185">Reference proteome</keyword>
<proteinExistence type="predicted"/>
<organism evidence="1 2">
    <name type="scientific">Paenibacillus mangrovi</name>
    <dbReference type="NCBI Taxonomy" id="2931978"/>
    <lineage>
        <taxon>Bacteria</taxon>
        <taxon>Bacillati</taxon>
        <taxon>Bacillota</taxon>
        <taxon>Bacilli</taxon>
        <taxon>Bacillales</taxon>
        <taxon>Paenibacillaceae</taxon>
        <taxon>Paenibacillus</taxon>
    </lineage>
</organism>
<evidence type="ECO:0000313" key="1">
    <source>
        <dbReference type="EMBL" id="MCJ8010140.1"/>
    </source>
</evidence>
<protein>
    <submittedName>
        <fullName evidence="1">MobC family plasmid mobilization relaxosome protein</fullName>
    </submittedName>
</protein>
<dbReference type="AlphaFoldDB" id="A0A9X2B0R0"/>
<gene>
    <name evidence="1" type="ORF">MUG84_00095</name>
</gene>
<name>A0A9X2B0R0_9BACL</name>
<dbReference type="Proteomes" id="UP001139347">
    <property type="component" value="Unassembled WGS sequence"/>
</dbReference>